<comment type="caution">
    <text evidence="1">The sequence shown here is derived from an EMBL/GenBank/DDBJ whole genome shotgun (WGS) entry which is preliminary data.</text>
</comment>
<protein>
    <submittedName>
        <fullName evidence="1">Uncharacterized protein</fullName>
    </submittedName>
</protein>
<gene>
    <name evidence="1" type="ORF">LY90DRAFT_506290</name>
</gene>
<sequence length="106" mass="12423">MLREDVVTIDEFLMEYERDILTINGKTGDINQDSEAHQRFKKIAAKVASETFNQTSFYDLHAEQKTPKGYVACLRKCDTFPTDNKDEFLERIVKNSFESFRDNLFD</sequence>
<reference evidence="1 2" key="1">
    <citation type="submission" date="2016-08" db="EMBL/GenBank/DDBJ databases">
        <title>A Parts List for Fungal Cellulosomes Revealed by Comparative Genomics.</title>
        <authorList>
            <consortium name="DOE Joint Genome Institute"/>
            <person name="Haitjema C.H."/>
            <person name="Gilmore S.P."/>
            <person name="Henske J.K."/>
            <person name="Solomon K.V."/>
            <person name="De Groot R."/>
            <person name="Kuo A."/>
            <person name="Mondo S.J."/>
            <person name="Salamov A.A."/>
            <person name="Labutti K."/>
            <person name="Zhao Z."/>
            <person name="Chiniquy J."/>
            <person name="Barry K."/>
            <person name="Brewer H.M."/>
            <person name="Purvine S.O."/>
            <person name="Wright A.T."/>
            <person name="Boxma B."/>
            <person name="Van Alen T."/>
            <person name="Hackstein J.H."/>
            <person name="Baker S.E."/>
            <person name="Grigoriev I.V."/>
            <person name="O'Malley M.A."/>
        </authorList>
    </citation>
    <scope>NUCLEOTIDE SEQUENCE [LARGE SCALE GENOMIC DNA]</scope>
    <source>
        <strain evidence="1 2">G1</strain>
    </source>
</reference>
<keyword evidence="2" id="KW-1185">Reference proteome</keyword>
<name>A0A1Y2DGF5_9FUNG</name>
<dbReference type="AlphaFoldDB" id="A0A1Y2DGF5"/>
<organism evidence="1 2">
    <name type="scientific">Neocallimastix californiae</name>
    <dbReference type="NCBI Taxonomy" id="1754190"/>
    <lineage>
        <taxon>Eukaryota</taxon>
        <taxon>Fungi</taxon>
        <taxon>Fungi incertae sedis</taxon>
        <taxon>Chytridiomycota</taxon>
        <taxon>Chytridiomycota incertae sedis</taxon>
        <taxon>Neocallimastigomycetes</taxon>
        <taxon>Neocallimastigales</taxon>
        <taxon>Neocallimastigaceae</taxon>
        <taxon>Neocallimastix</taxon>
    </lineage>
</organism>
<evidence type="ECO:0000313" key="2">
    <source>
        <dbReference type="Proteomes" id="UP000193920"/>
    </source>
</evidence>
<proteinExistence type="predicted"/>
<accession>A0A1Y2DGF5</accession>
<dbReference type="EMBL" id="MCOG01000067">
    <property type="protein sequence ID" value="ORY58297.1"/>
    <property type="molecule type" value="Genomic_DNA"/>
</dbReference>
<evidence type="ECO:0000313" key="1">
    <source>
        <dbReference type="EMBL" id="ORY58297.1"/>
    </source>
</evidence>
<dbReference type="Proteomes" id="UP000193920">
    <property type="component" value="Unassembled WGS sequence"/>
</dbReference>